<comment type="caution">
    <text evidence="7">The sequence shown here is derived from an EMBL/GenBank/DDBJ whole genome shotgun (WGS) entry which is preliminary data.</text>
</comment>
<dbReference type="AlphaFoldDB" id="A0AA89CA27"/>
<dbReference type="InterPro" id="IPR009311">
    <property type="entry name" value="IFI6/IFI27-like"/>
</dbReference>
<dbReference type="Pfam" id="PF06140">
    <property type="entry name" value="Ifi-6-16"/>
    <property type="match status" value="1"/>
</dbReference>
<evidence type="ECO:0000313" key="8">
    <source>
        <dbReference type="Proteomes" id="UP001186944"/>
    </source>
</evidence>
<organism evidence="7 8">
    <name type="scientific">Pinctada imbricata</name>
    <name type="common">Atlantic pearl-oyster</name>
    <name type="synonym">Pinctada martensii</name>
    <dbReference type="NCBI Taxonomy" id="66713"/>
    <lineage>
        <taxon>Eukaryota</taxon>
        <taxon>Metazoa</taxon>
        <taxon>Spiralia</taxon>
        <taxon>Lophotrochozoa</taxon>
        <taxon>Mollusca</taxon>
        <taxon>Bivalvia</taxon>
        <taxon>Autobranchia</taxon>
        <taxon>Pteriomorphia</taxon>
        <taxon>Pterioida</taxon>
        <taxon>Pterioidea</taxon>
        <taxon>Pteriidae</taxon>
        <taxon>Pinctada</taxon>
    </lineage>
</organism>
<reference evidence="7" key="1">
    <citation type="submission" date="2019-08" db="EMBL/GenBank/DDBJ databases">
        <title>The improved chromosome-level genome for the pearl oyster Pinctada fucata martensii using PacBio sequencing and Hi-C.</title>
        <authorList>
            <person name="Zheng Z."/>
        </authorList>
    </citation>
    <scope>NUCLEOTIDE SEQUENCE</scope>
    <source>
        <strain evidence="7">ZZ-2019</strain>
        <tissue evidence="7">Adductor muscle</tissue>
    </source>
</reference>
<dbReference type="GO" id="GO:0097193">
    <property type="term" value="P:intrinsic apoptotic signaling pathway"/>
    <property type="evidence" value="ECO:0007669"/>
    <property type="project" value="TreeGrafter"/>
</dbReference>
<proteinExistence type="inferred from homology"/>
<keyword evidence="5 6" id="KW-0472">Membrane</keyword>
<sequence length="118" mass="11997">VTGKDDSQASYNTKAWRYAKYIGVGVVAGGVAFVAAPQVLSAAGFTKARIAARPLGAKAMSSAANDGVVAAVTAVSILQSAGCSYATILKIGTAVGGTCLYFTQRLCEGNSEMKAKEK</sequence>
<evidence type="ECO:0000313" key="7">
    <source>
        <dbReference type="EMBL" id="KAK3101852.1"/>
    </source>
</evidence>
<accession>A0AA89CA27</accession>
<evidence type="ECO:0000256" key="3">
    <source>
        <dbReference type="ARBA" id="ARBA00022692"/>
    </source>
</evidence>
<feature type="transmembrane region" description="Helical" evidence="6">
    <location>
        <begin position="21"/>
        <end position="45"/>
    </location>
</feature>
<evidence type="ECO:0000256" key="4">
    <source>
        <dbReference type="ARBA" id="ARBA00022989"/>
    </source>
</evidence>
<evidence type="ECO:0000256" key="6">
    <source>
        <dbReference type="SAM" id="Phobius"/>
    </source>
</evidence>
<dbReference type="GO" id="GO:0001836">
    <property type="term" value="P:release of cytochrome c from mitochondria"/>
    <property type="evidence" value="ECO:0007669"/>
    <property type="project" value="TreeGrafter"/>
</dbReference>
<dbReference type="InterPro" id="IPR038213">
    <property type="entry name" value="IFI6/IFI27-like_sf"/>
</dbReference>
<dbReference type="Proteomes" id="UP001186944">
    <property type="component" value="Unassembled WGS sequence"/>
</dbReference>
<dbReference type="Gene3D" id="6.10.110.10">
    <property type="match status" value="1"/>
</dbReference>
<dbReference type="EMBL" id="VSWD01000005">
    <property type="protein sequence ID" value="KAK3101852.1"/>
    <property type="molecule type" value="Genomic_DNA"/>
</dbReference>
<evidence type="ECO:0000256" key="1">
    <source>
        <dbReference type="ARBA" id="ARBA00004141"/>
    </source>
</evidence>
<feature type="non-terminal residue" evidence="7">
    <location>
        <position position="1"/>
    </location>
</feature>
<name>A0AA89CA27_PINIB</name>
<keyword evidence="3 6" id="KW-0812">Transmembrane</keyword>
<comment type="subcellular location">
    <subcellularLocation>
        <location evidence="1">Membrane</location>
        <topology evidence="1">Multi-pass membrane protein</topology>
    </subcellularLocation>
</comment>
<evidence type="ECO:0000256" key="2">
    <source>
        <dbReference type="ARBA" id="ARBA00007262"/>
    </source>
</evidence>
<protein>
    <submittedName>
        <fullName evidence="7">Uncharacterized protein</fullName>
    </submittedName>
</protein>
<evidence type="ECO:0000256" key="5">
    <source>
        <dbReference type="ARBA" id="ARBA00023136"/>
    </source>
</evidence>
<gene>
    <name evidence="7" type="ORF">FSP39_006808</name>
</gene>
<keyword evidence="8" id="KW-1185">Reference proteome</keyword>
<dbReference type="PANTHER" id="PTHR16932:SF18">
    <property type="entry name" value="INTERFERON, ALPHA-INDUCIBLE PROTEIN 27-LIKE 2"/>
    <property type="match status" value="1"/>
</dbReference>
<dbReference type="PANTHER" id="PTHR16932">
    <property type="entry name" value="INTERFERON ALPHA-INDUCIBLE PROTEIN 27"/>
    <property type="match status" value="1"/>
</dbReference>
<dbReference type="GO" id="GO:0031966">
    <property type="term" value="C:mitochondrial membrane"/>
    <property type="evidence" value="ECO:0007669"/>
    <property type="project" value="TreeGrafter"/>
</dbReference>
<comment type="similarity">
    <text evidence="2">Belongs to the IFI6/IFI27 family.</text>
</comment>
<keyword evidence="4 6" id="KW-1133">Transmembrane helix</keyword>